<evidence type="ECO:0000313" key="7">
    <source>
        <dbReference type="EMBL" id="CAY71730.1"/>
    </source>
</evidence>
<dbReference type="GO" id="GO:0140861">
    <property type="term" value="P:DNA repair-dependent chromatin remodeling"/>
    <property type="evidence" value="ECO:0007669"/>
    <property type="project" value="EnsemblFungi"/>
</dbReference>
<dbReference type="Gene3D" id="3.40.50.1220">
    <property type="entry name" value="TPP-binding domain"/>
    <property type="match status" value="1"/>
</dbReference>
<dbReference type="OMA" id="QLHGSIN"/>
<dbReference type="PANTHER" id="PTHR11085">
    <property type="entry name" value="NAD-DEPENDENT PROTEIN DEACYLASE SIRTUIN-5, MITOCHONDRIAL-RELATED"/>
    <property type="match status" value="1"/>
</dbReference>
<feature type="binding site" evidence="4">
    <location>
        <position position="234"/>
    </location>
    <ligand>
        <name>Zn(2+)</name>
        <dbReference type="ChEBI" id="CHEBI:29105"/>
    </ligand>
</feature>
<dbReference type="GO" id="GO:0031509">
    <property type="term" value="P:subtelomeric heterochromatin formation"/>
    <property type="evidence" value="ECO:0007669"/>
    <property type="project" value="EnsemblFungi"/>
</dbReference>
<dbReference type="InterPro" id="IPR003000">
    <property type="entry name" value="Sirtuin"/>
</dbReference>
<keyword evidence="4" id="KW-0862">Zinc</keyword>
<dbReference type="STRING" id="644223.C4R805"/>
<dbReference type="InterPro" id="IPR029035">
    <property type="entry name" value="DHS-like_NAD/FAD-binding_dom"/>
</dbReference>
<keyword evidence="3" id="KW-0520">NAD</keyword>
<dbReference type="OrthoDB" id="2919105at2759"/>
<gene>
    <name evidence="7" type="ordered locus">PAS_chr4_0474</name>
</gene>
<feature type="binding site" evidence="4">
    <location>
        <position position="231"/>
    </location>
    <ligand>
        <name>Zn(2+)</name>
        <dbReference type="ChEBI" id="CHEBI:29105"/>
    </ligand>
</feature>
<keyword evidence="2" id="KW-0808">Transferase</keyword>
<dbReference type="GO" id="GO:0005721">
    <property type="term" value="C:pericentric heterochromatin"/>
    <property type="evidence" value="ECO:0007669"/>
    <property type="project" value="EnsemblFungi"/>
</dbReference>
<dbReference type="eggNOG" id="KOG2684">
    <property type="taxonomic scope" value="Eukaryota"/>
</dbReference>
<dbReference type="InterPro" id="IPR026591">
    <property type="entry name" value="Sirtuin_cat_small_dom_sf"/>
</dbReference>
<evidence type="ECO:0000313" key="8">
    <source>
        <dbReference type="Proteomes" id="UP000000314"/>
    </source>
</evidence>
<protein>
    <submittedName>
        <fullName evidence="7">Member of the Sir2 family of NAD(+)-dependent protein deacetylases</fullName>
    </submittedName>
</protein>
<dbReference type="Pfam" id="PF02146">
    <property type="entry name" value="SIR2"/>
    <property type="match status" value="1"/>
</dbReference>
<dbReference type="GO" id="GO:0140765">
    <property type="term" value="F:histone H3K56 deacetylase activity, NAD-dependent"/>
    <property type="evidence" value="ECO:0007669"/>
    <property type="project" value="EnsemblFungi"/>
</dbReference>
<organism evidence="7 8">
    <name type="scientific">Komagataella phaffii (strain GS115 / ATCC 20864)</name>
    <name type="common">Yeast</name>
    <name type="synonym">Pichia pastoris</name>
    <dbReference type="NCBI Taxonomy" id="644223"/>
    <lineage>
        <taxon>Eukaryota</taxon>
        <taxon>Fungi</taxon>
        <taxon>Dikarya</taxon>
        <taxon>Ascomycota</taxon>
        <taxon>Saccharomycotina</taxon>
        <taxon>Pichiomycetes</taxon>
        <taxon>Pichiales</taxon>
        <taxon>Pichiaceae</taxon>
        <taxon>Komagataella</taxon>
    </lineage>
</organism>
<dbReference type="EMBL" id="FN392322">
    <property type="protein sequence ID" value="CAY71730.1"/>
    <property type="molecule type" value="Genomic_DNA"/>
</dbReference>
<evidence type="ECO:0000259" key="6">
    <source>
        <dbReference type="PROSITE" id="PS50305"/>
    </source>
</evidence>
<dbReference type="InterPro" id="IPR026590">
    <property type="entry name" value="Ssirtuin_cat_dom"/>
</dbReference>
<dbReference type="SMR" id="C4R805"/>
<evidence type="ECO:0000256" key="5">
    <source>
        <dbReference type="SAM" id="MobiDB-lite"/>
    </source>
</evidence>
<dbReference type="GO" id="GO:0005730">
    <property type="term" value="C:nucleolus"/>
    <property type="evidence" value="ECO:0007669"/>
    <property type="project" value="EnsemblFungi"/>
</dbReference>
<feature type="active site" description="Proton acceptor" evidence="4">
    <location>
        <position position="223"/>
    </location>
</feature>
<feature type="binding site" evidence="4">
    <location>
        <position position="253"/>
    </location>
    <ligand>
        <name>Zn(2+)</name>
        <dbReference type="ChEBI" id="CHEBI:29105"/>
    </ligand>
</feature>
<evidence type="ECO:0000256" key="2">
    <source>
        <dbReference type="ARBA" id="ARBA00022679"/>
    </source>
</evidence>
<dbReference type="HOGENOM" id="CLU_021544_1_2_1"/>
<feature type="domain" description="Deacetylase sirtuin-type" evidence="6">
    <location>
        <begin position="84"/>
        <end position="380"/>
    </location>
</feature>
<accession>C4R805</accession>
<dbReference type="GO" id="GO:1990414">
    <property type="term" value="P:replication-born double-strand break repair via sister chromatid exchange"/>
    <property type="evidence" value="ECO:0007669"/>
    <property type="project" value="EnsemblFungi"/>
</dbReference>
<dbReference type="KEGG" id="ppa:PAS_chr4_0474"/>
<dbReference type="GO" id="GO:0000122">
    <property type="term" value="P:negative regulation of transcription by RNA polymerase II"/>
    <property type="evidence" value="ECO:0007669"/>
    <property type="project" value="EnsemblFungi"/>
</dbReference>
<dbReference type="GO" id="GO:0033553">
    <property type="term" value="C:rDNA heterochromatin"/>
    <property type="evidence" value="ECO:0007669"/>
    <property type="project" value="EnsemblFungi"/>
</dbReference>
<dbReference type="InParanoid" id="C4R805"/>
<feature type="binding site" evidence="4">
    <location>
        <position position="250"/>
    </location>
    <ligand>
        <name>Zn(2+)</name>
        <dbReference type="ChEBI" id="CHEBI:29105"/>
    </ligand>
</feature>
<dbReference type="GO" id="GO:0046459">
    <property type="term" value="P:short-chain fatty acid metabolic process"/>
    <property type="evidence" value="ECO:0007669"/>
    <property type="project" value="EnsemblFungi"/>
</dbReference>
<keyword evidence="8" id="KW-1185">Reference proteome</keyword>
<reference evidence="7 8" key="1">
    <citation type="journal article" date="2009" name="Nat. Biotechnol.">
        <title>Genome sequence of the recombinant protein production host Pichia pastoris.</title>
        <authorList>
            <person name="De Schutter K."/>
            <person name="Lin Y.C."/>
            <person name="Tiels P."/>
            <person name="Van Hecke A."/>
            <person name="Glinka S."/>
            <person name="Weber-Lehmann J."/>
            <person name="Rouze P."/>
            <person name="Van de Peer Y."/>
            <person name="Callewaert N."/>
        </authorList>
    </citation>
    <scope>NUCLEOTIDE SEQUENCE [LARGE SCALE GENOMIC DNA]</scope>
    <source>
        <strain evidence="8">GS115 / ATCC 20864</strain>
    </source>
</reference>
<dbReference type="GO" id="GO:0009299">
    <property type="term" value="P:mRNA transcription"/>
    <property type="evidence" value="ECO:0007669"/>
    <property type="project" value="EnsemblFungi"/>
</dbReference>
<dbReference type="Proteomes" id="UP000000314">
    <property type="component" value="Chromosome 4"/>
</dbReference>
<dbReference type="GO" id="GO:0046872">
    <property type="term" value="F:metal ion binding"/>
    <property type="evidence" value="ECO:0007669"/>
    <property type="project" value="UniProtKB-KW"/>
</dbReference>
<evidence type="ECO:0000256" key="3">
    <source>
        <dbReference type="ARBA" id="ARBA00023027"/>
    </source>
</evidence>
<sequence>MGKTAEHESIAVGMKRERQDSVLISDSETYLPPTPQSIRKKFPETLPASTESTPTRRKRLKRVPLKYRPEKNTILEVHDVTQTLSDEPEKVGFLYHALINSQRIIVVNGAGVSVASGIPDFRSSKGIFSKYGGSSGKDLFDINLFRSSDKIQQFTSMIRDLSSLVERSKPSKFHHFINELAKTSNLLRVYTQNIDCLELQCPYLETKSPLPSKAPFPNVIQLHGNIKQVSCTKCHINYPLGPNFSAKMSCPECIELDNVRELVGKRTLGHGILKPKIILYNEHHPDGEAIGAISEMDLKSRPDCLIVAGTSLKIPGVKRMVKEFAKAVKSCKGCVIWLNKEPPPTSIINYIENMDLIVVADCDSIPDLVSGYKDKYIYKRVKTSTPQIKIDMLNTCKI</sequence>
<dbReference type="PANTHER" id="PTHR11085:SF15">
    <property type="entry name" value="NAD-DEPENDENT HISTONE DEACETYLASE HST4"/>
    <property type="match status" value="1"/>
</dbReference>
<dbReference type="RefSeq" id="XP_002493909.1">
    <property type="nucleotide sequence ID" value="XM_002493864.1"/>
</dbReference>
<name>C4R805_KOMPG</name>
<feature type="region of interest" description="Disordered" evidence="5">
    <location>
        <begin position="27"/>
        <end position="58"/>
    </location>
</feature>
<dbReference type="GO" id="GO:0006282">
    <property type="term" value="P:regulation of DNA repair"/>
    <property type="evidence" value="ECO:0007669"/>
    <property type="project" value="TreeGrafter"/>
</dbReference>
<dbReference type="GO" id="GO:0031508">
    <property type="term" value="P:pericentric heterochromatin formation"/>
    <property type="evidence" value="ECO:0007669"/>
    <property type="project" value="EnsemblFungi"/>
</dbReference>
<dbReference type="GO" id="GO:0031934">
    <property type="term" value="C:mating-type region heterochromatin"/>
    <property type="evidence" value="ECO:0007669"/>
    <property type="project" value="EnsemblFungi"/>
</dbReference>
<dbReference type="GO" id="GO:0099115">
    <property type="term" value="C:chromosome, subtelomeric region"/>
    <property type="evidence" value="ECO:0007669"/>
    <property type="project" value="EnsemblFungi"/>
</dbReference>
<dbReference type="SUPFAM" id="SSF52467">
    <property type="entry name" value="DHS-like NAD/FAD-binding domain"/>
    <property type="match status" value="1"/>
</dbReference>
<dbReference type="InterPro" id="IPR050134">
    <property type="entry name" value="NAD-dep_sirtuin_deacylases"/>
</dbReference>
<evidence type="ECO:0000256" key="1">
    <source>
        <dbReference type="ARBA" id="ARBA00006924"/>
    </source>
</evidence>
<dbReference type="PROSITE" id="PS50305">
    <property type="entry name" value="SIRTUIN"/>
    <property type="match status" value="1"/>
</dbReference>
<dbReference type="GeneID" id="8201000"/>
<evidence type="ECO:0000256" key="4">
    <source>
        <dbReference type="PROSITE-ProRule" id="PRU00236"/>
    </source>
</evidence>
<dbReference type="Gene3D" id="3.30.1600.10">
    <property type="entry name" value="SIR2/SIRT2 'Small Domain"/>
    <property type="match status" value="1"/>
</dbReference>
<dbReference type="GO" id="GO:0005739">
    <property type="term" value="C:mitochondrion"/>
    <property type="evidence" value="ECO:0007669"/>
    <property type="project" value="EnsemblFungi"/>
</dbReference>
<dbReference type="GO" id="GO:0070403">
    <property type="term" value="F:NAD+ binding"/>
    <property type="evidence" value="ECO:0007669"/>
    <property type="project" value="InterPro"/>
</dbReference>
<dbReference type="AlphaFoldDB" id="C4R805"/>
<keyword evidence="4" id="KW-0479">Metal-binding</keyword>
<proteinExistence type="inferred from homology"/>
<dbReference type="FunCoup" id="C4R805">
    <property type="interactions" value="75"/>
</dbReference>
<comment type="similarity">
    <text evidence="1">Belongs to the sirtuin family. Class I subfamily.</text>
</comment>